<keyword evidence="1" id="KW-0175">Coiled coil</keyword>
<reference evidence="3 4" key="1">
    <citation type="submission" date="2016-12" db="EMBL/GenBank/DDBJ databases">
        <title>Marinobacter lutaoensis whole genome sequencing.</title>
        <authorList>
            <person name="Verma A."/>
            <person name="Krishnamurthi S."/>
        </authorList>
    </citation>
    <scope>NUCLEOTIDE SEQUENCE [LARGE SCALE GENOMIC DNA]</scope>
    <source>
        <strain evidence="3 4">T5054</strain>
    </source>
</reference>
<comment type="caution">
    <text evidence="3">The sequence shown here is derived from an EMBL/GenBank/DDBJ whole genome shotgun (WGS) entry which is preliminary data.</text>
</comment>
<evidence type="ECO:0000256" key="2">
    <source>
        <dbReference type="SAM" id="Phobius"/>
    </source>
</evidence>
<protein>
    <recommendedName>
        <fullName evidence="5">SMODS and SLOG-associating 2TM effector domain-containing protein</fullName>
    </recommendedName>
</protein>
<sequence length="111" mass="12516">MTDKFRGDLENDDSGEIEQLRSQAAELENKSTTARARMFWALNVALLSLIGQGLTGNWETLAASTVLLFLMGIGTDYYTEKRLWSFSFFRDSVNCLVSGWKARLRPKSATE</sequence>
<feature type="transmembrane region" description="Helical" evidence="2">
    <location>
        <begin position="38"/>
        <end position="55"/>
    </location>
</feature>
<organism evidence="3 4">
    <name type="scientific">Marinobacter lutaoensis</name>
    <dbReference type="NCBI Taxonomy" id="135739"/>
    <lineage>
        <taxon>Bacteria</taxon>
        <taxon>Pseudomonadati</taxon>
        <taxon>Pseudomonadota</taxon>
        <taxon>Gammaproteobacteria</taxon>
        <taxon>Pseudomonadales</taxon>
        <taxon>Marinobacteraceae</taxon>
        <taxon>Marinobacter</taxon>
    </lineage>
</organism>
<keyword evidence="2" id="KW-1133">Transmembrane helix</keyword>
<name>A0A1V2DPP5_9GAMM</name>
<evidence type="ECO:0000313" key="3">
    <source>
        <dbReference type="EMBL" id="ONF42597.1"/>
    </source>
</evidence>
<accession>A0A1V2DPP5</accession>
<dbReference type="OrthoDB" id="9801669at2"/>
<dbReference type="STRING" id="135739.BTO32_15430"/>
<feature type="coiled-coil region" evidence="1">
    <location>
        <begin position="10"/>
        <end position="37"/>
    </location>
</feature>
<proteinExistence type="predicted"/>
<dbReference type="Proteomes" id="UP000189339">
    <property type="component" value="Unassembled WGS sequence"/>
</dbReference>
<gene>
    <name evidence="3" type="ORF">BTO32_15430</name>
</gene>
<keyword evidence="2" id="KW-0812">Transmembrane</keyword>
<keyword evidence="2" id="KW-0472">Membrane</keyword>
<dbReference type="RefSeq" id="WP_076725540.1">
    <property type="nucleotide sequence ID" value="NZ_MSCW01000009.1"/>
</dbReference>
<evidence type="ECO:0000313" key="4">
    <source>
        <dbReference type="Proteomes" id="UP000189339"/>
    </source>
</evidence>
<evidence type="ECO:0000256" key="1">
    <source>
        <dbReference type="SAM" id="Coils"/>
    </source>
</evidence>
<dbReference type="AlphaFoldDB" id="A0A1V2DPP5"/>
<keyword evidence="4" id="KW-1185">Reference proteome</keyword>
<dbReference type="EMBL" id="MSCW01000009">
    <property type="protein sequence ID" value="ONF42597.1"/>
    <property type="molecule type" value="Genomic_DNA"/>
</dbReference>
<evidence type="ECO:0008006" key="5">
    <source>
        <dbReference type="Google" id="ProtNLM"/>
    </source>
</evidence>